<reference evidence="2 3" key="1">
    <citation type="submission" date="2017-08" db="EMBL/GenBank/DDBJ databases">
        <title>Genomes of Fischerella (Mastigocladus) sp. strains.</title>
        <authorList>
            <person name="Miller S.R."/>
        </authorList>
    </citation>
    <scope>NUCLEOTIDE SEQUENCE [LARGE SCALE GENOMIC DNA]</scope>
    <source>
        <strain evidence="2 3">CCMEE 5323</strain>
    </source>
</reference>
<sequence length="112" mass="12692">METHVGWIQDIAETENVIVDYPILADTDRMVASLYDMIHPNSDANVTVRTVFVIDPNRKLRLSLTYPLSTGRNFQEILRAIEAMQMTEKHKIVGTCWDPTLPRVLRSGCGCS</sequence>
<dbReference type="PANTHER" id="PTHR43503">
    <property type="entry name" value="MCG48959-RELATED"/>
    <property type="match status" value="1"/>
</dbReference>
<dbReference type="InterPro" id="IPR036249">
    <property type="entry name" value="Thioredoxin-like_sf"/>
</dbReference>
<evidence type="ECO:0000259" key="1">
    <source>
        <dbReference type="Pfam" id="PF00578"/>
    </source>
</evidence>
<dbReference type="GO" id="GO:0016491">
    <property type="term" value="F:oxidoreductase activity"/>
    <property type="evidence" value="ECO:0007669"/>
    <property type="project" value="InterPro"/>
</dbReference>
<evidence type="ECO:0000313" key="2">
    <source>
        <dbReference type="EMBL" id="PLZ85574.1"/>
    </source>
</evidence>
<dbReference type="PANTHER" id="PTHR43503:SF4">
    <property type="entry name" value="PEROXIREDOXIN-6"/>
    <property type="match status" value="1"/>
</dbReference>
<keyword evidence="3" id="KW-1185">Reference proteome</keyword>
<dbReference type="InterPro" id="IPR000866">
    <property type="entry name" value="AhpC/TSA"/>
</dbReference>
<comment type="caution">
    <text evidence="2">The sequence shown here is derived from an EMBL/GenBank/DDBJ whole genome shotgun (WGS) entry which is preliminary data.</text>
</comment>
<dbReference type="Pfam" id="PF00578">
    <property type="entry name" value="AhpC-TSA"/>
    <property type="match status" value="1"/>
</dbReference>
<dbReference type="GO" id="GO:0016209">
    <property type="term" value="F:antioxidant activity"/>
    <property type="evidence" value="ECO:0007669"/>
    <property type="project" value="InterPro"/>
</dbReference>
<gene>
    <name evidence="2" type="ORF">CEN44_22080</name>
</gene>
<accession>A0A2N6JXZ2</accession>
<dbReference type="AlphaFoldDB" id="A0A2N6JXZ2"/>
<dbReference type="Proteomes" id="UP000235036">
    <property type="component" value="Unassembled WGS sequence"/>
</dbReference>
<organism evidence="2 3">
    <name type="scientific">Fischerella muscicola CCMEE 5323</name>
    <dbReference type="NCBI Taxonomy" id="2019572"/>
    <lineage>
        <taxon>Bacteria</taxon>
        <taxon>Bacillati</taxon>
        <taxon>Cyanobacteriota</taxon>
        <taxon>Cyanophyceae</taxon>
        <taxon>Nostocales</taxon>
        <taxon>Hapalosiphonaceae</taxon>
        <taxon>Fischerella</taxon>
    </lineage>
</organism>
<dbReference type="Gene3D" id="3.40.30.10">
    <property type="entry name" value="Glutaredoxin"/>
    <property type="match status" value="1"/>
</dbReference>
<dbReference type="EMBL" id="NRQW01000514">
    <property type="protein sequence ID" value="PLZ85574.1"/>
    <property type="molecule type" value="Genomic_DNA"/>
</dbReference>
<name>A0A2N6JXZ2_FISMU</name>
<feature type="domain" description="Alkyl hydroperoxide reductase subunit C/ Thiol specific antioxidant" evidence="1">
    <location>
        <begin position="6"/>
        <end position="61"/>
    </location>
</feature>
<dbReference type="GO" id="GO:0005829">
    <property type="term" value="C:cytosol"/>
    <property type="evidence" value="ECO:0007669"/>
    <property type="project" value="TreeGrafter"/>
</dbReference>
<evidence type="ECO:0000313" key="3">
    <source>
        <dbReference type="Proteomes" id="UP000235036"/>
    </source>
</evidence>
<protein>
    <recommendedName>
        <fullName evidence="1">Alkyl hydroperoxide reductase subunit C/ Thiol specific antioxidant domain-containing protein</fullName>
    </recommendedName>
</protein>
<dbReference type="GO" id="GO:0045454">
    <property type="term" value="P:cell redox homeostasis"/>
    <property type="evidence" value="ECO:0007669"/>
    <property type="project" value="TreeGrafter"/>
</dbReference>
<proteinExistence type="predicted"/>
<dbReference type="SUPFAM" id="SSF52833">
    <property type="entry name" value="Thioredoxin-like"/>
    <property type="match status" value="1"/>
</dbReference>